<accession>A0AB35ZH23</accession>
<keyword evidence="1" id="KW-0472">Membrane</keyword>
<dbReference type="AlphaFoldDB" id="A0AB35ZH23"/>
<dbReference type="RefSeq" id="WP_153088817.1">
    <property type="nucleotide sequence ID" value="NZ_VZAO01000108.1"/>
</dbReference>
<reference evidence="4" key="1">
    <citation type="submission" date="2019-09" db="EMBL/GenBank/DDBJ databases">
        <title>Distinct polysaccharide growth profiles of human intestinal Prevotella copri isolates.</title>
        <authorList>
            <person name="Fehlner-Peach H."/>
            <person name="Magnabosco C."/>
            <person name="Raghavan V."/>
            <person name="Scher J.U."/>
            <person name="Tett A."/>
            <person name="Cox L.M."/>
            <person name="Gottsegen C."/>
            <person name="Watters A."/>
            <person name="Wiltshire- Gordon J.D."/>
            <person name="Segata N."/>
            <person name="Bonneau R."/>
            <person name="Littman D.R."/>
        </authorList>
    </citation>
    <scope>NUCLEOTIDE SEQUENCE [LARGE SCALE GENOMIC DNA]</scope>
    <source>
        <strain evidence="4">iAK279</strain>
    </source>
</reference>
<evidence type="ECO:0000313" key="3">
    <source>
        <dbReference type="EMBL" id="MQO04205.1"/>
    </source>
</evidence>
<evidence type="ECO:0000313" key="4">
    <source>
        <dbReference type="Proteomes" id="UP000390763"/>
    </source>
</evidence>
<protein>
    <submittedName>
        <fullName evidence="3">Zinc ribbon domain-containing protein</fullName>
    </submittedName>
</protein>
<comment type="caution">
    <text evidence="3">The sequence shown here is derived from an EMBL/GenBank/DDBJ whole genome shotgun (WGS) entry which is preliminary data.</text>
</comment>
<evidence type="ECO:0000259" key="2">
    <source>
        <dbReference type="Pfam" id="PF13248"/>
    </source>
</evidence>
<feature type="transmembrane region" description="Helical" evidence="1">
    <location>
        <begin position="209"/>
        <end position="228"/>
    </location>
</feature>
<dbReference type="EMBL" id="VZBT01000068">
    <property type="protein sequence ID" value="MQO04205.1"/>
    <property type="molecule type" value="Genomic_DNA"/>
</dbReference>
<dbReference type="InterPro" id="IPR059113">
    <property type="entry name" value="Znf_ribbon"/>
</dbReference>
<gene>
    <name evidence="3" type="ORF">F7D62_08815</name>
</gene>
<dbReference type="SUPFAM" id="SSF158682">
    <property type="entry name" value="TerB-like"/>
    <property type="match status" value="1"/>
</dbReference>
<name>A0AB35ZH23_9BACT</name>
<evidence type="ECO:0000256" key="1">
    <source>
        <dbReference type="SAM" id="Phobius"/>
    </source>
</evidence>
<feature type="domain" description="Putative zinc-ribbon" evidence="2">
    <location>
        <begin position="70"/>
        <end position="93"/>
    </location>
</feature>
<sequence>MYSKELEELIDSVLADGVVTDQERAVLRKRALACGEDPDEVMIVVDGRLAKMKKAASPVTPATEKRGNIVKCPNCGAPIEAGAIKCKECGYVFTNVKANNTAKEFAFMLDQKIAKVRYDHDMNNINKVNEFIKNFPLPTGKEDLLEFIASLDARRRSQSYYQEAYNAKYKECTNKAKIQFAGDAQIEALLSRTEKFSISKLSKRQRKTILYAIIAFIIIVGGSLYHFISSREMAVAGEKATAMAKAQCDSLCNIMDSFEVPTRKNYKQIERDLLNLTWADPGYRNEWSYDNAEEAIDGYKDKYLTKKRGIASQVYSIYKEIYPGQNDASSWDGLEASLHAPDDIYNSEGIQN</sequence>
<dbReference type="InterPro" id="IPR029024">
    <property type="entry name" value="TerB-like"/>
</dbReference>
<proteinExistence type="predicted"/>
<keyword evidence="1" id="KW-0812">Transmembrane</keyword>
<keyword evidence="1" id="KW-1133">Transmembrane helix</keyword>
<dbReference type="Proteomes" id="UP000390763">
    <property type="component" value="Unassembled WGS sequence"/>
</dbReference>
<organism evidence="3 4">
    <name type="scientific">Segatella copri</name>
    <dbReference type="NCBI Taxonomy" id="165179"/>
    <lineage>
        <taxon>Bacteria</taxon>
        <taxon>Pseudomonadati</taxon>
        <taxon>Bacteroidota</taxon>
        <taxon>Bacteroidia</taxon>
        <taxon>Bacteroidales</taxon>
        <taxon>Prevotellaceae</taxon>
        <taxon>Segatella</taxon>
    </lineage>
</organism>
<dbReference type="Pfam" id="PF13248">
    <property type="entry name" value="Zn_ribbon_3"/>
    <property type="match status" value="1"/>
</dbReference>